<dbReference type="Pfam" id="PF00512">
    <property type="entry name" value="HisKA"/>
    <property type="match status" value="1"/>
</dbReference>
<evidence type="ECO:0000256" key="2">
    <source>
        <dbReference type="ARBA" id="ARBA00012438"/>
    </source>
</evidence>
<dbReference type="InterPro" id="IPR004358">
    <property type="entry name" value="Sig_transdc_His_kin-like_C"/>
</dbReference>
<dbReference type="SMART" id="SM00388">
    <property type="entry name" value="HisKA"/>
    <property type="match status" value="1"/>
</dbReference>
<dbReference type="PRINTS" id="PR00344">
    <property type="entry name" value="BCTRLSENSOR"/>
</dbReference>
<feature type="transmembrane region" description="Helical" evidence="4">
    <location>
        <begin position="6"/>
        <end position="29"/>
    </location>
</feature>
<dbReference type="InterPro" id="IPR003661">
    <property type="entry name" value="HisK_dim/P_dom"/>
</dbReference>
<keyword evidence="7" id="KW-1185">Reference proteome</keyword>
<gene>
    <name evidence="6" type="ORF">EES38_16875</name>
</gene>
<protein>
    <recommendedName>
        <fullName evidence="2">histidine kinase</fullName>
        <ecNumber evidence="2">2.7.13.3</ecNumber>
    </recommendedName>
</protein>
<organism evidence="6 7">
    <name type="scientific">Vibrio viridaestus</name>
    <dbReference type="NCBI Taxonomy" id="2487322"/>
    <lineage>
        <taxon>Bacteria</taxon>
        <taxon>Pseudomonadati</taxon>
        <taxon>Pseudomonadota</taxon>
        <taxon>Gammaproteobacteria</taxon>
        <taxon>Vibrionales</taxon>
        <taxon>Vibrionaceae</taxon>
        <taxon>Vibrio</taxon>
    </lineage>
</organism>
<keyword evidence="6" id="KW-0418">Kinase</keyword>
<feature type="transmembrane region" description="Helical" evidence="4">
    <location>
        <begin position="74"/>
        <end position="94"/>
    </location>
</feature>
<dbReference type="InterPro" id="IPR036890">
    <property type="entry name" value="HATPase_C_sf"/>
</dbReference>
<feature type="domain" description="Histidine kinase" evidence="5">
    <location>
        <begin position="237"/>
        <end position="444"/>
    </location>
</feature>
<comment type="caution">
    <text evidence="6">The sequence shown here is derived from an EMBL/GenBank/DDBJ whole genome shotgun (WGS) entry which is preliminary data.</text>
</comment>
<evidence type="ECO:0000256" key="1">
    <source>
        <dbReference type="ARBA" id="ARBA00000085"/>
    </source>
</evidence>
<dbReference type="Gene3D" id="3.30.565.10">
    <property type="entry name" value="Histidine kinase-like ATPase, C-terminal domain"/>
    <property type="match status" value="1"/>
</dbReference>
<dbReference type="InterPro" id="IPR003594">
    <property type="entry name" value="HATPase_dom"/>
</dbReference>
<dbReference type="OrthoDB" id="9772100at2"/>
<accession>A0A3N9TDB3</accession>
<dbReference type="PANTHER" id="PTHR43065:SF29">
    <property type="entry name" value="SENSOR PROTEIN KINASE FLES"/>
    <property type="match status" value="1"/>
</dbReference>
<dbReference type="Gene3D" id="1.10.287.130">
    <property type="match status" value="1"/>
</dbReference>
<feature type="transmembrane region" description="Helical" evidence="4">
    <location>
        <begin position="41"/>
        <end position="62"/>
    </location>
</feature>
<reference evidence="6 7" key="1">
    <citation type="submission" date="2018-11" db="EMBL/GenBank/DDBJ databases">
        <title>Vibrio LJC006 sp. nov., isolated from seawater during the bloom of the enteromorpha.</title>
        <authorList>
            <person name="Liang J."/>
        </authorList>
    </citation>
    <scope>NUCLEOTIDE SEQUENCE [LARGE SCALE GENOMIC DNA]</scope>
    <source>
        <strain evidence="6 7">LJC006</strain>
    </source>
</reference>
<evidence type="ECO:0000313" key="7">
    <source>
        <dbReference type="Proteomes" id="UP000281112"/>
    </source>
</evidence>
<dbReference type="InterPro" id="IPR005467">
    <property type="entry name" value="His_kinase_dom"/>
</dbReference>
<dbReference type="EMBL" id="RJVQ01000008">
    <property type="protein sequence ID" value="RQW62039.1"/>
    <property type="molecule type" value="Genomic_DNA"/>
</dbReference>
<evidence type="ECO:0000256" key="3">
    <source>
        <dbReference type="ARBA" id="ARBA00022553"/>
    </source>
</evidence>
<evidence type="ECO:0000259" key="5">
    <source>
        <dbReference type="PROSITE" id="PS50109"/>
    </source>
</evidence>
<proteinExistence type="predicted"/>
<keyword evidence="6" id="KW-0808">Transferase</keyword>
<dbReference type="CDD" id="cd00075">
    <property type="entry name" value="HATPase"/>
    <property type="match status" value="1"/>
</dbReference>
<dbReference type="SMART" id="SM00387">
    <property type="entry name" value="HATPase_c"/>
    <property type="match status" value="1"/>
</dbReference>
<keyword evidence="4" id="KW-0812">Transmembrane</keyword>
<dbReference type="PANTHER" id="PTHR43065">
    <property type="entry name" value="SENSOR HISTIDINE KINASE"/>
    <property type="match status" value="1"/>
</dbReference>
<dbReference type="Proteomes" id="UP000281112">
    <property type="component" value="Unassembled WGS sequence"/>
</dbReference>
<feature type="transmembrane region" description="Helical" evidence="4">
    <location>
        <begin position="161"/>
        <end position="180"/>
    </location>
</feature>
<dbReference type="Pfam" id="PF02518">
    <property type="entry name" value="HATPase_c"/>
    <property type="match status" value="1"/>
</dbReference>
<dbReference type="AlphaFoldDB" id="A0A3N9TDB3"/>
<dbReference type="EC" id="2.7.13.3" evidence="2"/>
<evidence type="ECO:0000256" key="4">
    <source>
        <dbReference type="SAM" id="Phobius"/>
    </source>
</evidence>
<name>A0A3N9TDB3_9VIBR</name>
<dbReference type="SUPFAM" id="SSF47384">
    <property type="entry name" value="Homodimeric domain of signal transducing histidine kinase"/>
    <property type="match status" value="1"/>
</dbReference>
<dbReference type="SUPFAM" id="SSF55874">
    <property type="entry name" value="ATPase domain of HSP90 chaperone/DNA topoisomerase II/histidine kinase"/>
    <property type="match status" value="1"/>
</dbReference>
<dbReference type="RefSeq" id="WP_124938376.1">
    <property type="nucleotide sequence ID" value="NZ_RJVQ01000008.1"/>
</dbReference>
<keyword evidence="4" id="KW-0472">Membrane</keyword>
<dbReference type="InterPro" id="IPR036097">
    <property type="entry name" value="HisK_dim/P_sf"/>
</dbReference>
<dbReference type="PROSITE" id="PS50109">
    <property type="entry name" value="HIS_KIN"/>
    <property type="match status" value="1"/>
</dbReference>
<feature type="transmembrane region" description="Helical" evidence="4">
    <location>
        <begin position="132"/>
        <end position="149"/>
    </location>
</feature>
<sequence>MMNSFLIYKIQIVTIVIYFCLAFYILINSTDIKRERFHKSFVYFGIFCLFYAMGRCAEQFLLYSHSFIYDQLDLYLTCIHSLSLVSLLFGIRTLRETKEMASSNRTMINVVVTVVVIFALFLYVKNQLVEHIATYFVFTLYALFIWKEIENRHQGKQPQSVRLLLPISMLIVSVTLLFTVDNLTSSLSSLIASIALFFSLARHLEQAKSEWEKKRQQEDLRHLHDQHLTDLGKWCAALAHELKTPLSSAILLSQVLERTNLSSDSNDKNFSLLKQSLEKASATCQGILSYARTLDTVKTRVNVDVSLQEVLALFSFRLKEFDVSTSVQDGLTLYADKTLIASVWSNLISNAIDANLGNETRKIIICGYQKEGCAHITITDQGKGISEDIKSRVQDPFFTTKYASGGTGLGINVVMSILKSHQGSLEYENQLAGTCAHVILPGVVS</sequence>
<dbReference type="CDD" id="cd00082">
    <property type="entry name" value="HisKA"/>
    <property type="match status" value="1"/>
</dbReference>
<evidence type="ECO:0000313" key="6">
    <source>
        <dbReference type="EMBL" id="RQW62039.1"/>
    </source>
</evidence>
<dbReference type="GO" id="GO:0000155">
    <property type="term" value="F:phosphorelay sensor kinase activity"/>
    <property type="evidence" value="ECO:0007669"/>
    <property type="project" value="InterPro"/>
</dbReference>
<comment type="catalytic activity">
    <reaction evidence="1">
        <text>ATP + protein L-histidine = ADP + protein N-phospho-L-histidine.</text>
        <dbReference type="EC" id="2.7.13.3"/>
    </reaction>
</comment>
<keyword evidence="4" id="KW-1133">Transmembrane helix</keyword>
<feature type="transmembrane region" description="Helical" evidence="4">
    <location>
        <begin position="106"/>
        <end position="126"/>
    </location>
</feature>
<keyword evidence="3" id="KW-0597">Phosphoprotein</keyword>